<proteinExistence type="predicted"/>
<feature type="compositionally biased region" description="Basic and acidic residues" evidence="1">
    <location>
        <begin position="57"/>
        <end position="84"/>
    </location>
</feature>
<evidence type="ECO:0000313" key="3">
    <source>
        <dbReference type="Proteomes" id="UP001642483"/>
    </source>
</evidence>
<gene>
    <name evidence="2" type="ORF">CVLEPA_LOCUS20092</name>
</gene>
<evidence type="ECO:0000256" key="1">
    <source>
        <dbReference type="SAM" id="MobiDB-lite"/>
    </source>
</evidence>
<keyword evidence="3" id="KW-1185">Reference proteome</keyword>
<reference evidence="2 3" key="1">
    <citation type="submission" date="2024-02" db="EMBL/GenBank/DDBJ databases">
        <authorList>
            <person name="Daric V."/>
            <person name="Darras S."/>
        </authorList>
    </citation>
    <scope>NUCLEOTIDE SEQUENCE [LARGE SCALE GENOMIC DNA]</scope>
</reference>
<dbReference type="Proteomes" id="UP001642483">
    <property type="component" value="Unassembled WGS sequence"/>
</dbReference>
<dbReference type="EMBL" id="CAWYQH010000108">
    <property type="protein sequence ID" value="CAK8688054.1"/>
    <property type="molecule type" value="Genomic_DNA"/>
</dbReference>
<sequence length="166" mass="18892">MKTMTSEGIVVKYKYYLDKLNDVNGNKIQWEPGSLEEEKKSSGKKSTKKSGKKLRKKEADFDKSESKISSKSLKEGGGDDRGPSENRIPVAVKYKYYLSLIRDFNGKPLKWAQVDGTDEIYDVTIAMNRNDRRKWKSASTSSSGYFSDEQLSKKERTTCLHSSQVI</sequence>
<feature type="region of interest" description="Disordered" evidence="1">
    <location>
        <begin position="25"/>
        <end position="86"/>
    </location>
</feature>
<comment type="caution">
    <text evidence="2">The sequence shown here is derived from an EMBL/GenBank/DDBJ whole genome shotgun (WGS) entry which is preliminary data.</text>
</comment>
<organism evidence="2 3">
    <name type="scientific">Clavelina lepadiformis</name>
    <name type="common">Light-bulb sea squirt</name>
    <name type="synonym">Ascidia lepadiformis</name>
    <dbReference type="NCBI Taxonomy" id="159417"/>
    <lineage>
        <taxon>Eukaryota</taxon>
        <taxon>Metazoa</taxon>
        <taxon>Chordata</taxon>
        <taxon>Tunicata</taxon>
        <taxon>Ascidiacea</taxon>
        <taxon>Aplousobranchia</taxon>
        <taxon>Clavelinidae</taxon>
        <taxon>Clavelina</taxon>
    </lineage>
</organism>
<accession>A0ABP0GB56</accession>
<feature type="compositionally biased region" description="Basic residues" evidence="1">
    <location>
        <begin position="42"/>
        <end position="56"/>
    </location>
</feature>
<evidence type="ECO:0000313" key="2">
    <source>
        <dbReference type="EMBL" id="CAK8688054.1"/>
    </source>
</evidence>
<protein>
    <submittedName>
        <fullName evidence="2">Uncharacterized protein</fullName>
    </submittedName>
</protein>
<name>A0ABP0GB56_CLALP</name>